<dbReference type="Proteomes" id="UP001312865">
    <property type="component" value="Unassembled WGS sequence"/>
</dbReference>
<keyword evidence="3" id="KW-1185">Reference proteome</keyword>
<reference evidence="2 3" key="1">
    <citation type="journal article" date="2018" name="J. Microbiol.">
        <title>Bacillus spongiae sp. nov., isolated from sponge of Jeju Island.</title>
        <authorList>
            <person name="Lee G.E."/>
            <person name="Im W.T."/>
            <person name="Park J.S."/>
        </authorList>
    </citation>
    <scope>NUCLEOTIDE SEQUENCE [LARGE SCALE GENOMIC DNA]</scope>
    <source>
        <strain evidence="2 3">135PIL107-10</strain>
    </source>
</reference>
<dbReference type="RefSeq" id="WP_336586103.1">
    <property type="nucleotide sequence ID" value="NZ_JBBAXC010000004.1"/>
</dbReference>
<evidence type="ECO:0000256" key="1">
    <source>
        <dbReference type="SAM" id="Phobius"/>
    </source>
</evidence>
<feature type="transmembrane region" description="Helical" evidence="1">
    <location>
        <begin position="78"/>
        <end position="99"/>
    </location>
</feature>
<evidence type="ECO:0000313" key="2">
    <source>
        <dbReference type="EMBL" id="MEI5906669.1"/>
    </source>
</evidence>
<keyword evidence="1" id="KW-0472">Membrane</keyword>
<feature type="transmembrane region" description="Helical" evidence="1">
    <location>
        <begin position="7"/>
        <end position="26"/>
    </location>
</feature>
<comment type="caution">
    <text evidence="2">The sequence shown here is derived from an EMBL/GenBank/DDBJ whole genome shotgun (WGS) entry which is preliminary data.</text>
</comment>
<sequence>MALWKIYVVSISELIVFLLLGLFLTVNVLRNVYENAGINFMGNVWVVWFGLTFILFGIYTILLSILISKDSPLLKNRLSSKTFWVLFIASIFGVFIPFFTGEIPF</sequence>
<name>A0ABU8HBG3_9BACI</name>
<organism evidence="2 3">
    <name type="scientific">Bacillus spongiae</name>
    <dbReference type="NCBI Taxonomy" id="2683610"/>
    <lineage>
        <taxon>Bacteria</taxon>
        <taxon>Bacillati</taxon>
        <taxon>Bacillota</taxon>
        <taxon>Bacilli</taxon>
        <taxon>Bacillales</taxon>
        <taxon>Bacillaceae</taxon>
        <taxon>Bacillus</taxon>
    </lineage>
</organism>
<proteinExistence type="predicted"/>
<protein>
    <submittedName>
        <fullName evidence="2">Uncharacterized protein</fullName>
    </submittedName>
</protein>
<keyword evidence="1" id="KW-0812">Transmembrane</keyword>
<evidence type="ECO:0000313" key="3">
    <source>
        <dbReference type="Proteomes" id="UP001312865"/>
    </source>
</evidence>
<feature type="transmembrane region" description="Helical" evidence="1">
    <location>
        <begin position="46"/>
        <end position="66"/>
    </location>
</feature>
<keyword evidence="1" id="KW-1133">Transmembrane helix</keyword>
<accession>A0ABU8HBG3</accession>
<dbReference type="EMBL" id="JBBAXC010000004">
    <property type="protein sequence ID" value="MEI5906669.1"/>
    <property type="molecule type" value="Genomic_DNA"/>
</dbReference>
<gene>
    <name evidence="2" type="ORF">WAK64_06310</name>
</gene>